<dbReference type="EMBL" id="KB007966">
    <property type="protein sequence ID" value="ELR17958.1"/>
    <property type="molecule type" value="Genomic_DNA"/>
</dbReference>
<feature type="transmembrane region" description="Helical" evidence="2">
    <location>
        <begin position="379"/>
        <end position="404"/>
    </location>
</feature>
<accession>L8GZK4</accession>
<proteinExistence type="predicted"/>
<dbReference type="RefSeq" id="XP_004339975.1">
    <property type="nucleotide sequence ID" value="XM_004339927.1"/>
</dbReference>
<protein>
    <submittedName>
        <fullName evidence="3">Uncharacterized protein</fullName>
    </submittedName>
</protein>
<keyword evidence="2" id="KW-0812">Transmembrane</keyword>
<feature type="region of interest" description="Disordered" evidence="1">
    <location>
        <begin position="413"/>
        <end position="433"/>
    </location>
</feature>
<keyword evidence="2" id="KW-1133">Transmembrane helix</keyword>
<feature type="transmembrane region" description="Helical" evidence="2">
    <location>
        <begin position="157"/>
        <end position="183"/>
    </location>
</feature>
<evidence type="ECO:0000313" key="3">
    <source>
        <dbReference type="EMBL" id="ELR17958.1"/>
    </source>
</evidence>
<evidence type="ECO:0000256" key="2">
    <source>
        <dbReference type="SAM" id="Phobius"/>
    </source>
</evidence>
<name>L8GZK4_ACACF</name>
<evidence type="ECO:0000313" key="4">
    <source>
        <dbReference type="Proteomes" id="UP000011083"/>
    </source>
</evidence>
<sequence length="433" mass="44966">MASPRFIDRADKASLVYEIRCLDPFICHFVNQSAGVEWPVACHRCAPFHLKGALELRGGGVLICEGATLHQNGDLSISTTEVAGSLAIVVSGCFSSGPLPVGVALRITSGLALSLHVAFQITVDLAFGFHVAFRIAVGFNIALGLHVAFRITVGLHVAFQITLGFNVAFRITVDLAFGFHIAFRITVGFNVAFRTTLGLALGFHVALWITVGFNVALGSPSASTSPSRSPSASPSASTPSVPEVVPVPNLTAVLNTEEPGVVFGNGAQLLSTSVAGSSVAGAELEVATTTTAANTTVGGLPAVTFVTTFSVALFGPTQLERTITVTAELDPDDARRVVFSFGFPYFAVGPLTYDSTVFVGTVKTTAAGDGDGDGGLSPALAAAIAVPAVLGGLVVVSLAVALIVCQRKRVRPQPVRPRRGPKSKREKLCVDKK</sequence>
<keyword evidence="4" id="KW-1185">Reference proteome</keyword>
<gene>
    <name evidence="3" type="ORF">ACA1_208360</name>
</gene>
<feature type="compositionally biased region" description="Basic residues" evidence="1">
    <location>
        <begin position="413"/>
        <end position="425"/>
    </location>
</feature>
<evidence type="ECO:0000256" key="1">
    <source>
        <dbReference type="SAM" id="MobiDB-lite"/>
    </source>
</evidence>
<reference evidence="3 4" key="1">
    <citation type="journal article" date="2013" name="Genome Biol.">
        <title>Genome of Acanthamoeba castellanii highlights extensive lateral gene transfer and early evolution of tyrosine kinase signaling.</title>
        <authorList>
            <person name="Clarke M."/>
            <person name="Lohan A.J."/>
            <person name="Liu B."/>
            <person name="Lagkouvardos I."/>
            <person name="Roy S."/>
            <person name="Zafar N."/>
            <person name="Bertelli C."/>
            <person name="Schilde C."/>
            <person name="Kianianmomeni A."/>
            <person name="Burglin T.R."/>
            <person name="Frech C."/>
            <person name="Turcotte B."/>
            <person name="Kopec K.O."/>
            <person name="Synnott J.M."/>
            <person name="Choo C."/>
            <person name="Paponov I."/>
            <person name="Finkler A."/>
            <person name="Soon Heng Tan C."/>
            <person name="Hutchins A.P."/>
            <person name="Weinmeier T."/>
            <person name="Rattei T."/>
            <person name="Chu J.S."/>
            <person name="Gimenez G."/>
            <person name="Irimia M."/>
            <person name="Rigden D.J."/>
            <person name="Fitzpatrick D.A."/>
            <person name="Lorenzo-Morales J."/>
            <person name="Bateman A."/>
            <person name="Chiu C.H."/>
            <person name="Tang P."/>
            <person name="Hegemann P."/>
            <person name="Fromm H."/>
            <person name="Raoult D."/>
            <person name="Greub G."/>
            <person name="Miranda-Saavedra D."/>
            <person name="Chen N."/>
            <person name="Nash P."/>
            <person name="Ginger M.L."/>
            <person name="Horn M."/>
            <person name="Schaap P."/>
            <person name="Caler L."/>
            <person name="Loftus B."/>
        </authorList>
    </citation>
    <scope>NUCLEOTIDE SEQUENCE [LARGE SCALE GENOMIC DNA]</scope>
    <source>
        <strain evidence="3 4">Neff</strain>
    </source>
</reference>
<organism evidence="3 4">
    <name type="scientific">Acanthamoeba castellanii (strain ATCC 30010 / Neff)</name>
    <dbReference type="NCBI Taxonomy" id="1257118"/>
    <lineage>
        <taxon>Eukaryota</taxon>
        <taxon>Amoebozoa</taxon>
        <taxon>Discosea</taxon>
        <taxon>Longamoebia</taxon>
        <taxon>Centramoebida</taxon>
        <taxon>Acanthamoebidae</taxon>
        <taxon>Acanthamoeba</taxon>
    </lineage>
</organism>
<keyword evidence="2" id="KW-0472">Membrane</keyword>
<feature type="transmembrane region" description="Helical" evidence="2">
    <location>
        <begin position="195"/>
        <end position="217"/>
    </location>
</feature>
<dbReference type="AlphaFoldDB" id="L8GZK4"/>
<dbReference type="GeneID" id="14918705"/>
<dbReference type="Proteomes" id="UP000011083">
    <property type="component" value="Unassembled WGS sequence"/>
</dbReference>
<dbReference type="KEGG" id="acan:ACA1_208360"/>
<dbReference type="VEuPathDB" id="AmoebaDB:ACA1_208360"/>